<dbReference type="Pfam" id="PF03135">
    <property type="entry name" value="CagE_TrbE_VirB"/>
    <property type="match status" value="1"/>
</dbReference>
<evidence type="ECO:0000256" key="4">
    <source>
        <dbReference type="ARBA" id="ARBA00023026"/>
    </source>
</evidence>
<proteinExistence type="inferred from homology"/>
<evidence type="ECO:0000313" key="7">
    <source>
        <dbReference type="EMBL" id="MBX7500639.1"/>
    </source>
</evidence>
<keyword evidence="2" id="KW-0547">Nucleotide-binding</keyword>
<sequence length="802" mass="89264">MSSREKSLNMDAGGGNSDWSREAAVGRHLPYAAQIDRRTIRLRDGRLMQVIELEGLAFETLDTEDIEYRETLRDGMLQALGSSRFAIYQHIVRRQVEPSLDGSFPDEFSAGLDRRWRARLERKALYSNQLFITVVLRPLQGKGGKVSGIGRLLRSTTRSEREAMLSDDLRQLDAAVEALEASLGAYGARVLESYTHKGGLYSEQLEFLSMLLDGPARPMALTEGDLGHYIPRRRITFGAESAELSSDGALPPRFAAIVSIKDYPAYTSAGMLDDLMRLPFELQLSQSFAIVERQSASSRINLSLRRMRAADDEAITLRNQLAEARDAVASGHTIFGEHHLTVTVFGSSEGELASHVSEVQASLADIGIVSTREDMALEPAFWAQFPGNFKYIARRALISSQNFASLASLHNFPTGRAADNHWGPAVSVLETSAAGPYHFNFHHGDLGNFTVIGPSGSGKTVVLNFLLAQARKYDPRIVFFDKDRGAELFLRATGGRYDELRTGVPSGFNPLKLPDTPTNRQFIAEWIGQLVSQPDIALLPEERSRIRAAVDASMEAPAEFRRLAYFSQLLQGSARPHPGDLGARLAPWWGNGDRAWLFDNEHDLVDLDQKVVGFDMTRLLDDPTLRTPTMMYLFHRIEERLDGTPTIIVVDEGWKALDDEAFTSRIRDWEKTIRKRNGIVGFATQSAEDALDSRIASAIVEQAATQIFMANPKAPAAAYMDGFGLTEHEYQIVRTLPDTSRAFLVKHGQHSVVVRLDLSNEPDIITILSGRETTIRILDELRDDKGRLPEDWLPRVIERAAA</sequence>
<evidence type="ECO:0000256" key="3">
    <source>
        <dbReference type="ARBA" id="ARBA00022840"/>
    </source>
</evidence>
<evidence type="ECO:0000256" key="5">
    <source>
        <dbReference type="ARBA" id="ARBA00023635"/>
    </source>
</evidence>
<dbReference type="PANTHER" id="PTHR30121:SF12">
    <property type="entry name" value="TYPE IV SECRETION SYSTEM PROTEIN CAGE"/>
    <property type="match status" value="1"/>
</dbReference>
<dbReference type="InterPro" id="IPR018145">
    <property type="entry name" value="CagE_TrbE_VirB_cntrl_dom"/>
</dbReference>
<gene>
    <name evidence="7" type="ORF">K3181_04210</name>
</gene>
<keyword evidence="8" id="KW-1185">Reference proteome</keyword>
<dbReference type="EMBL" id="JAIGNU010000001">
    <property type="protein sequence ID" value="MBX7500639.1"/>
    <property type="molecule type" value="Genomic_DNA"/>
</dbReference>
<keyword evidence="4" id="KW-0843">Virulence</keyword>
<dbReference type="SMART" id="SM00382">
    <property type="entry name" value="AAA"/>
    <property type="match status" value="1"/>
</dbReference>
<organism evidence="7 8">
    <name type="scientific">Qipengyuania mesophila</name>
    <dbReference type="NCBI Taxonomy" id="2867246"/>
    <lineage>
        <taxon>Bacteria</taxon>
        <taxon>Pseudomonadati</taxon>
        <taxon>Pseudomonadota</taxon>
        <taxon>Alphaproteobacteria</taxon>
        <taxon>Sphingomonadales</taxon>
        <taxon>Erythrobacteraceae</taxon>
        <taxon>Qipengyuania</taxon>
    </lineage>
</organism>
<comment type="similarity">
    <text evidence="1">Belongs to the TrbE/VirB4 family.</text>
</comment>
<dbReference type="InterPro" id="IPR051162">
    <property type="entry name" value="T4SS_component"/>
</dbReference>
<dbReference type="InterPro" id="IPR004346">
    <property type="entry name" value="CagE_TrbE_VirB"/>
</dbReference>
<dbReference type="NCBIfam" id="TIGR00929">
    <property type="entry name" value="VirB4_CagE"/>
    <property type="match status" value="1"/>
</dbReference>
<evidence type="ECO:0000256" key="2">
    <source>
        <dbReference type="ARBA" id="ARBA00022741"/>
    </source>
</evidence>
<dbReference type="PANTHER" id="PTHR30121">
    <property type="entry name" value="UNCHARACTERIZED PROTEIN YJGR-RELATED"/>
    <property type="match status" value="1"/>
</dbReference>
<evidence type="ECO:0000259" key="6">
    <source>
        <dbReference type="SMART" id="SM00382"/>
    </source>
</evidence>
<reference evidence="7 8" key="1">
    <citation type="submission" date="2021-08" db="EMBL/GenBank/DDBJ databases">
        <title>Comparative Genomics Analysis of the Genus Qipengyuania Reveals Extensive Genetic Diversity and Metabolic Versatility, Including the Description of Fifteen Novel Species.</title>
        <authorList>
            <person name="Liu Y."/>
        </authorList>
    </citation>
    <scope>NUCLEOTIDE SEQUENCE [LARGE SCALE GENOMIC DNA]</scope>
    <source>
        <strain evidence="7 8">YG27</strain>
    </source>
</reference>
<evidence type="ECO:0000313" key="8">
    <source>
        <dbReference type="Proteomes" id="UP000782554"/>
    </source>
</evidence>
<comment type="caution">
    <text evidence="7">The sequence shown here is derived from an EMBL/GenBank/DDBJ whole genome shotgun (WGS) entry which is preliminary data.</text>
</comment>
<dbReference type="InterPro" id="IPR043964">
    <property type="entry name" value="P-loop_TraG"/>
</dbReference>
<dbReference type="SUPFAM" id="SSF52540">
    <property type="entry name" value="P-loop containing nucleoside triphosphate hydrolases"/>
    <property type="match status" value="1"/>
</dbReference>
<dbReference type="InterPro" id="IPR027417">
    <property type="entry name" value="P-loop_NTPase"/>
</dbReference>
<evidence type="ECO:0000256" key="1">
    <source>
        <dbReference type="ARBA" id="ARBA00006512"/>
    </source>
</evidence>
<name>A0ABS7JSR2_9SPHN</name>
<accession>A0ABS7JSR2</accession>
<dbReference type="Gene3D" id="3.40.50.300">
    <property type="entry name" value="P-loop containing nucleotide triphosphate hydrolases"/>
    <property type="match status" value="2"/>
</dbReference>
<dbReference type="Proteomes" id="UP000782554">
    <property type="component" value="Unassembled WGS sequence"/>
</dbReference>
<dbReference type="InterPro" id="IPR003593">
    <property type="entry name" value="AAA+_ATPase"/>
</dbReference>
<protein>
    <recommendedName>
        <fullName evidence="5">Type IV secretion system protein virB4</fullName>
    </recommendedName>
</protein>
<keyword evidence="3" id="KW-0067">ATP-binding</keyword>
<dbReference type="Pfam" id="PF19044">
    <property type="entry name" value="P-loop_TraG"/>
    <property type="match status" value="1"/>
</dbReference>
<feature type="domain" description="AAA+ ATPase" evidence="6">
    <location>
        <begin position="445"/>
        <end position="705"/>
    </location>
</feature>